<sequence>MSESEREFKRQRVSEPEIPLIMDVNCPAKWDFLAPWCEELNGQLIAIHENVIRVLGPRHKREKPIRFDLEDEEEEEVDPVEEEKEIEEGLWRTREAIELLALVAKVDQKAFHMLITEQCGLRLDEEESEDEEEEFRAPMPGDEDGVILKKVKKKMKMKKVKKKKKKRMLKKHW</sequence>
<feature type="region of interest" description="Disordered" evidence="1">
    <location>
        <begin position="124"/>
        <end position="143"/>
    </location>
</feature>
<accession>A0A225UH93</accession>
<organism evidence="2 3">
    <name type="scientific">Phytophthora megakarya</name>
    <dbReference type="NCBI Taxonomy" id="4795"/>
    <lineage>
        <taxon>Eukaryota</taxon>
        <taxon>Sar</taxon>
        <taxon>Stramenopiles</taxon>
        <taxon>Oomycota</taxon>
        <taxon>Peronosporomycetes</taxon>
        <taxon>Peronosporales</taxon>
        <taxon>Peronosporaceae</taxon>
        <taxon>Phytophthora</taxon>
    </lineage>
</organism>
<dbReference type="EMBL" id="NBNE01018094">
    <property type="protein sequence ID" value="OWY92422.1"/>
    <property type="molecule type" value="Genomic_DNA"/>
</dbReference>
<evidence type="ECO:0000256" key="1">
    <source>
        <dbReference type="SAM" id="MobiDB-lite"/>
    </source>
</evidence>
<dbReference type="AlphaFoldDB" id="A0A225UH93"/>
<comment type="caution">
    <text evidence="2">The sequence shown here is derived from an EMBL/GenBank/DDBJ whole genome shotgun (WGS) entry which is preliminary data.</text>
</comment>
<protein>
    <submittedName>
        <fullName evidence="2">Uncharacterized protein</fullName>
    </submittedName>
</protein>
<dbReference type="OrthoDB" id="126668at2759"/>
<keyword evidence="3" id="KW-1185">Reference proteome</keyword>
<name>A0A225UH93_9STRA</name>
<feature type="compositionally biased region" description="Acidic residues" evidence="1">
    <location>
        <begin position="124"/>
        <end position="134"/>
    </location>
</feature>
<evidence type="ECO:0000313" key="3">
    <source>
        <dbReference type="Proteomes" id="UP000198211"/>
    </source>
</evidence>
<feature type="non-terminal residue" evidence="2">
    <location>
        <position position="173"/>
    </location>
</feature>
<reference evidence="3" key="1">
    <citation type="submission" date="2017-03" db="EMBL/GenBank/DDBJ databases">
        <title>Phytopthora megakarya and P. palmivora, two closely related causual agents of cacao black pod achieved similar genome size and gene model numbers by different mechanisms.</title>
        <authorList>
            <person name="Ali S."/>
            <person name="Shao J."/>
            <person name="Larry D.J."/>
            <person name="Kronmiller B."/>
            <person name="Shen D."/>
            <person name="Strem M.D."/>
            <person name="Melnick R.L."/>
            <person name="Guiltinan M.J."/>
            <person name="Tyler B.M."/>
            <person name="Meinhardt L.W."/>
            <person name="Bailey B.A."/>
        </authorList>
    </citation>
    <scope>NUCLEOTIDE SEQUENCE [LARGE SCALE GENOMIC DNA]</scope>
    <source>
        <strain evidence="3">zdho120</strain>
    </source>
</reference>
<dbReference type="Proteomes" id="UP000198211">
    <property type="component" value="Unassembled WGS sequence"/>
</dbReference>
<evidence type="ECO:0000313" key="2">
    <source>
        <dbReference type="EMBL" id="OWY92422.1"/>
    </source>
</evidence>
<proteinExistence type="predicted"/>
<gene>
    <name evidence="2" type="ORF">PHMEG_00038588</name>
</gene>